<comment type="caution">
    <text evidence="2">The sequence shown here is derived from an EMBL/GenBank/DDBJ whole genome shotgun (WGS) entry which is preliminary data.</text>
</comment>
<feature type="domain" description="Pyrroline-5-carboxylate reductase catalytic N-terminal" evidence="1">
    <location>
        <begin position="2"/>
        <end position="87"/>
    </location>
</feature>
<evidence type="ECO:0000313" key="3">
    <source>
        <dbReference type="Proteomes" id="UP001485226"/>
    </source>
</evidence>
<dbReference type="Gene3D" id="3.40.50.720">
    <property type="entry name" value="NAD(P)-binding Rossmann-like Domain"/>
    <property type="match status" value="1"/>
</dbReference>
<dbReference type="Pfam" id="PF03807">
    <property type="entry name" value="F420_oxidored"/>
    <property type="match status" value="1"/>
</dbReference>
<evidence type="ECO:0000259" key="1">
    <source>
        <dbReference type="Pfam" id="PF03807"/>
    </source>
</evidence>
<accession>A0ABU9IRU4</accession>
<reference evidence="2 3" key="1">
    <citation type="submission" date="2024-04" db="EMBL/GenBank/DDBJ databases">
        <title>Flavobacterium sp. DGU38 16S ribosomal RNA gene Genome sequencing and assembly.</title>
        <authorList>
            <person name="Park S."/>
        </authorList>
    </citation>
    <scope>NUCLEOTIDE SEQUENCE [LARGE SCALE GENOMIC DNA]</scope>
    <source>
        <strain evidence="2 3">DGU38</strain>
    </source>
</reference>
<dbReference type="RefSeq" id="WP_341693911.1">
    <property type="nucleotide sequence ID" value="NZ_JBBYHS010000016.1"/>
</dbReference>
<dbReference type="Proteomes" id="UP001485226">
    <property type="component" value="Unassembled WGS sequence"/>
</dbReference>
<sequence>MKIGIIGIGSLTLELANRSALAGYEVMVNNPRGNSLVRDTIARIGTNIKLVSLHETASADIIVLFVPKDNLESVIQNLPDMTGKIILHTSGLIFNPQSLLSGISNAFTYQITASLLPTAHVVKLFHPVSLEPKKDSFREKKDEIFYIASHAGSRHTVRAFFKKLDFSAINLSGRLRSVGIDLKTGITPVVIQPPIFYSN</sequence>
<gene>
    <name evidence="2" type="ORF">AAEO57_15360</name>
</gene>
<proteinExistence type="predicted"/>
<keyword evidence="3" id="KW-1185">Reference proteome</keyword>
<dbReference type="InterPro" id="IPR036291">
    <property type="entry name" value="NAD(P)-bd_dom_sf"/>
</dbReference>
<dbReference type="SUPFAM" id="SSF51735">
    <property type="entry name" value="NAD(P)-binding Rossmann-fold domains"/>
    <property type="match status" value="1"/>
</dbReference>
<dbReference type="EMBL" id="JBBYHS010000016">
    <property type="protein sequence ID" value="MEL1255167.1"/>
    <property type="molecule type" value="Genomic_DNA"/>
</dbReference>
<evidence type="ECO:0000313" key="2">
    <source>
        <dbReference type="EMBL" id="MEL1255167.1"/>
    </source>
</evidence>
<organism evidence="2 3">
    <name type="scientific">Flavobacterium calami</name>
    <dbReference type="NCBI Taxonomy" id="3139144"/>
    <lineage>
        <taxon>Bacteria</taxon>
        <taxon>Pseudomonadati</taxon>
        <taxon>Bacteroidota</taxon>
        <taxon>Flavobacteriia</taxon>
        <taxon>Flavobacteriales</taxon>
        <taxon>Flavobacteriaceae</taxon>
        <taxon>Flavobacterium</taxon>
    </lineage>
</organism>
<name>A0ABU9IRU4_9FLAO</name>
<protein>
    <submittedName>
        <fullName evidence="2">NAD(P)-binding domain-containing protein</fullName>
    </submittedName>
</protein>
<dbReference type="InterPro" id="IPR028939">
    <property type="entry name" value="P5C_Rdtase_cat_N"/>
</dbReference>